<comment type="caution">
    <text evidence="1">The sequence shown here is derived from an EMBL/GenBank/DDBJ whole genome shotgun (WGS) entry which is preliminary data.</text>
</comment>
<evidence type="ECO:0000313" key="1">
    <source>
        <dbReference type="EMBL" id="EGU76343.1"/>
    </source>
</evidence>
<sequence length="180" mass="19454">MTKVDPSFCHIPPTPPNTHFVDTGFHIRPVISSLLIALVKWDVDVLFCIGEVRPCGYGDWAGESIGTRFLVIVSDARMSDIGGLAVVQASVSVPFADDDAVFQGDVSKRYKSHIGNCGNTSSSLIFRQMKHGRRRSSPDSSSDKASLSSGSFLLYIRAMHFTVPIASSALSSLSLRSCTN</sequence>
<dbReference type="EMBL" id="AFQF01003293">
    <property type="protein sequence ID" value="EGU76343.1"/>
    <property type="molecule type" value="Genomic_DNA"/>
</dbReference>
<dbReference type="AlphaFoldDB" id="F9G3B2"/>
<proteinExistence type="predicted"/>
<reference evidence="1" key="1">
    <citation type="journal article" date="2012" name="Mol. Plant Microbe Interact.">
        <title>A highly conserved effector in Fusarium oxysporum is required for full virulence on Arabidopsis.</title>
        <authorList>
            <person name="Thatcher L.F."/>
            <person name="Gardiner D.M."/>
            <person name="Kazan K."/>
            <person name="Manners J."/>
        </authorList>
    </citation>
    <scope>NUCLEOTIDE SEQUENCE [LARGE SCALE GENOMIC DNA]</scope>
    <source>
        <strain evidence="1">Fo5176</strain>
    </source>
</reference>
<gene>
    <name evidence="1" type="ORF">FOXB_13144</name>
</gene>
<protein>
    <submittedName>
        <fullName evidence="1">Uncharacterized protein</fullName>
    </submittedName>
</protein>
<name>F9G3B2_FUSOF</name>
<accession>F9G3B2</accession>
<organism evidence="1">
    <name type="scientific">Fusarium oxysporum (strain Fo5176)</name>
    <name type="common">Fusarium vascular wilt</name>
    <dbReference type="NCBI Taxonomy" id="660025"/>
    <lineage>
        <taxon>Eukaryota</taxon>
        <taxon>Fungi</taxon>
        <taxon>Dikarya</taxon>
        <taxon>Ascomycota</taxon>
        <taxon>Pezizomycotina</taxon>
        <taxon>Sordariomycetes</taxon>
        <taxon>Hypocreomycetidae</taxon>
        <taxon>Hypocreales</taxon>
        <taxon>Nectriaceae</taxon>
        <taxon>Fusarium</taxon>
        <taxon>Fusarium oxysporum species complex</taxon>
    </lineage>
</organism>